<feature type="compositionally biased region" description="Pro residues" evidence="2">
    <location>
        <begin position="94"/>
        <end position="103"/>
    </location>
</feature>
<evidence type="ECO:0000259" key="4">
    <source>
        <dbReference type="SMART" id="SM01088"/>
    </source>
</evidence>
<dbReference type="GO" id="GO:0042302">
    <property type="term" value="F:structural constituent of cuticle"/>
    <property type="evidence" value="ECO:0007669"/>
    <property type="project" value="InterPro"/>
</dbReference>
<sequence length="386" mass="40474">MSAATKIVGALIVITTIGTTACLLLIGYLVNDISTFVDDTVGELAEVKDMANTAWDQMRPAPHEIFRYRRRVRKERRRGRRYGEPECNCAPQPKNCPPGPPGRPGRRGPPGFDGKPGKPGPRGVDGPPRYGFVEPPCVKCPPGPPGRRGRTGERGLRGPDGLPGRRGVDGADGPPGPPGPVGDEGPPGVPGPDGPPGDPGKDAMVSEYSESGPMGPVGKPGLPGADGPPGGDGGIGARGPAGPPGEPGRPGEPGEDGLPGTDGKEGPPGPDGDYCPCPMRSVVELGDSDTLVEVMYVDDMKKKSRTRGSTFLSFRAFVKKSDHLVGPRNIVEAITKKVADGGSTSHITDECRSFLKKRKKVEEPLQTTSAIRVRPSYLARITFNLI</sequence>
<dbReference type="AlphaFoldDB" id="A0A7I5E5D6"/>
<keyword evidence="5" id="KW-1185">Reference proteome</keyword>
<organism evidence="5 6">
    <name type="scientific">Haemonchus contortus</name>
    <name type="common">Barber pole worm</name>
    <dbReference type="NCBI Taxonomy" id="6289"/>
    <lineage>
        <taxon>Eukaryota</taxon>
        <taxon>Metazoa</taxon>
        <taxon>Ecdysozoa</taxon>
        <taxon>Nematoda</taxon>
        <taxon>Chromadorea</taxon>
        <taxon>Rhabditida</taxon>
        <taxon>Rhabditina</taxon>
        <taxon>Rhabditomorpha</taxon>
        <taxon>Strongyloidea</taxon>
        <taxon>Trichostrongylidae</taxon>
        <taxon>Haemonchus</taxon>
    </lineage>
</organism>
<feature type="compositionally biased region" description="Gly residues" evidence="2">
    <location>
        <begin position="227"/>
        <end position="239"/>
    </location>
</feature>
<dbReference type="Pfam" id="PF01391">
    <property type="entry name" value="Collagen"/>
    <property type="match status" value="2"/>
</dbReference>
<proteinExistence type="predicted"/>
<evidence type="ECO:0000256" key="3">
    <source>
        <dbReference type="SAM" id="Phobius"/>
    </source>
</evidence>
<feature type="region of interest" description="Disordered" evidence="2">
    <location>
        <begin position="73"/>
        <end position="275"/>
    </location>
</feature>
<dbReference type="PANTHER" id="PTHR24637:SF236">
    <property type="entry name" value="NEMATODE CUTICLE COLLAGEN N-TERMINAL DOMAIN-CONTAINING PROTEIN"/>
    <property type="match status" value="1"/>
</dbReference>
<dbReference type="SMART" id="SM01088">
    <property type="entry name" value="Col_cuticle_N"/>
    <property type="match status" value="1"/>
</dbReference>
<feature type="transmembrane region" description="Helical" evidence="3">
    <location>
        <begin position="7"/>
        <end position="30"/>
    </location>
</feature>
<evidence type="ECO:0000256" key="1">
    <source>
        <dbReference type="ARBA" id="ARBA00022737"/>
    </source>
</evidence>
<reference evidence="6" key="1">
    <citation type="submission" date="2020-12" db="UniProtKB">
        <authorList>
            <consortium name="WormBaseParasite"/>
        </authorList>
    </citation>
    <scope>IDENTIFICATION</scope>
    <source>
        <strain evidence="6">MHco3</strain>
    </source>
</reference>
<feature type="domain" description="Nematode cuticle collagen N-terminal" evidence="4">
    <location>
        <begin position="8"/>
        <end position="58"/>
    </location>
</feature>
<evidence type="ECO:0000313" key="6">
    <source>
        <dbReference type="WBParaSite" id="HCON_00008160-00001"/>
    </source>
</evidence>
<protein>
    <submittedName>
        <fullName evidence="6">Col_cuticle_N domain-containing protein</fullName>
    </submittedName>
</protein>
<keyword evidence="3" id="KW-0472">Membrane</keyword>
<keyword evidence="3" id="KW-1133">Transmembrane helix</keyword>
<keyword evidence="1" id="KW-0677">Repeat</keyword>
<name>A0A7I5E5D6_HAECO</name>
<dbReference type="PROSITE" id="PS51257">
    <property type="entry name" value="PROKAR_LIPOPROTEIN"/>
    <property type="match status" value="1"/>
</dbReference>
<accession>A0A7I5E5D6</accession>
<dbReference type="WBParaSite" id="HCON_00008160-00001">
    <property type="protein sequence ID" value="HCON_00008160-00001"/>
    <property type="gene ID" value="HCON_00008160"/>
</dbReference>
<dbReference type="InterPro" id="IPR002486">
    <property type="entry name" value="Col_cuticle_N"/>
</dbReference>
<keyword evidence="3" id="KW-0812">Transmembrane</keyword>
<dbReference type="InterPro" id="IPR008160">
    <property type="entry name" value="Collagen"/>
</dbReference>
<dbReference type="PANTHER" id="PTHR24637">
    <property type="entry name" value="COLLAGEN"/>
    <property type="match status" value="1"/>
</dbReference>
<dbReference type="Pfam" id="PF01484">
    <property type="entry name" value="Col_cuticle_N"/>
    <property type="match status" value="1"/>
</dbReference>
<dbReference type="Proteomes" id="UP000025227">
    <property type="component" value="Unplaced"/>
</dbReference>
<feature type="compositionally biased region" description="Pro residues" evidence="2">
    <location>
        <begin position="187"/>
        <end position="198"/>
    </location>
</feature>
<evidence type="ECO:0000256" key="2">
    <source>
        <dbReference type="SAM" id="MobiDB-lite"/>
    </source>
</evidence>
<evidence type="ECO:0000313" key="5">
    <source>
        <dbReference type="Proteomes" id="UP000025227"/>
    </source>
</evidence>
<dbReference type="OMA" id="PECNCAP"/>